<name>A0A4D9CS39_9STRA</name>
<accession>A0A4D9CS39</accession>
<keyword evidence="6" id="KW-0732">Signal</keyword>
<evidence type="ECO:0000256" key="4">
    <source>
        <dbReference type="PIRSR" id="PIRSR000303-1"/>
    </source>
</evidence>
<dbReference type="SUPFAM" id="SSF52833">
    <property type="entry name" value="Thioredoxin-like"/>
    <property type="match status" value="1"/>
</dbReference>
<dbReference type="OrthoDB" id="446890at2759"/>
<evidence type="ECO:0000256" key="2">
    <source>
        <dbReference type="ARBA" id="ARBA00022559"/>
    </source>
</evidence>
<reference evidence="7 8" key="1">
    <citation type="submission" date="2019-01" db="EMBL/GenBank/DDBJ databases">
        <title>Nuclear Genome Assembly of the Microalgal Biofuel strain Nannochloropsis salina CCMP1776.</title>
        <authorList>
            <person name="Hovde B."/>
        </authorList>
    </citation>
    <scope>NUCLEOTIDE SEQUENCE [LARGE SCALE GENOMIC DNA]</scope>
    <source>
        <strain evidence="7 8">CCMP1776</strain>
    </source>
</reference>
<dbReference type="Pfam" id="PF00255">
    <property type="entry name" value="GSHPx"/>
    <property type="match status" value="1"/>
</dbReference>
<keyword evidence="3 5" id="KW-0560">Oxidoreductase</keyword>
<dbReference type="AlphaFoldDB" id="A0A4D9CS39"/>
<dbReference type="EMBL" id="SDOX01000128">
    <property type="protein sequence ID" value="TFJ81364.1"/>
    <property type="molecule type" value="Genomic_DNA"/>
</dbReference>
<dbReference type="InterPro" id="IPR000889">
    <property type="entry name" value="Glutathione_peroxidase"/>
</dbReference>
<feature type="signal peptide" evidence="6">
    <location>
        <begin position="1"/>
        <end position="30"/>
    </location>
</feature>
<comment type="similarity">
    <text evidence="1 5">Belongs to the glutathione peroxidase family.</text>
</comment>
<keyword evidence="2 5" id="KW-0575">Peroxidase</keyword>
<dbReference type="GO" id="GO:0006979">
    <property type="term" value="P:response to oxidative stress"/>
    <property type="evidence" value="ECO:0007669"/>
    <property type="project" value="InterPro"/>
</dbReference>
<evidence type="ECO:0000256" key="3">
    <source>
        <dbReference type="ARBA" id="ARBA00023002"/>
    </source>
</evidence>
<evidence type="ECO:0000313" key="8">
    <source>
        <dbReference type="Proteomes" id="UP000355283"/>
    </source>
</evidence>
<dbReference type="PANTHER" id="PTHR11592:SF78">
    <property type="entry name" value="GLUTATHIONE PEROXIDASE"/>
    <property type="match status" value="1"/>
</dbReference>
<dbReference type="GO" id="GO:0004601">
    <property type="term" value="F:peroxidase activity"/>
    <property type="evidence" value="ECO:0007669"/>
    <property type="project" value="UniProtKB-KW"/>
</dbReference>
<evidence type="ECO:0000256" key="5">
    <source>
        <dbReference type="RuleBase" id="RU000499"/>
    </source>
</evidence>
<evidence type="ECO:0000256" key="6">
    <source>
        <dbReference type="SAM" id="SignalP"/>
    </source>
</evidence>
<organism evidence="7 8">
    <name type="scientific">Nannochloropsis salina CCMP1776</name>
    <dbReference type="NCBI Taxonomy" id="1027361"/>
    <lineage>
        <taxon>Eukaryota</taxon>
        <taxon>Sar</taxon>
        <taxon>Stramenopiles</taxon>
        <taxon>Ochrophyta</taxon>
        <taxon>Eustigmatophyceae</taxon>
        <taxon>Eustigmatales</taxon>
        <taxon>Monodopsidaceae</taxon>
        <taxon>Microchloropsis</taxon>
        <taxon>Microchloropsis salina</taxon>
    </lineage>
</organism>
<dbReference type="PIRSF" id="PIRSF000303">
    <property type="entry name" value="Glutathion_perox"/>
    <property type="match status" value="1"/>
</dbReference>
<dbReference type="Gene3D" id="3.40.30.10">
    <property type="entry name" value="Glutaredoxin"/>
    <property type="match status" value="1"/>
</dbReference>
<evidence type="ECO:0000313" key="7">
    <source>
        <dbReference type="EMBL" id="TFJ81364.1"/>
    </source>
</evidence>
<dbReference type="PRINTS" id="PR01011">
    <property type="entry name" value="GLUTPROXDASE"/>
</dbReference>
<protein>
    <recommendedName>
        <fullName evidence="5">Glutathione peroxidase</fullName>
    </recommendedName>
</protein>
<evidence type="ECO:0000256" key="1">
    <source>
        <dbReference type="ARBA" id="ARBA00006926"/>
    </source>
</evidence>
<feature type="active site" evidence="4">
    <location>
        <position position="68"/>
    </location>
</feature>
<dbReference type="PANTHER" id="PTHR11592">
    <property type="entry name" value="GLUTATHIONE PEROXIDASE"/>
    <property type="match status" value="1"/>
</dbReference>
<gene>
    <name evidence="7" type="ORF">NSK_007325</name>
</gene>
<dbReference type="Proteomes" id="UP000355283">
    <property type="component" value="Unassembled WGS sequence"/>
</dbReference>
<dbReference type="PROSITE" id="PS51355">
    <property type="entry name" value="GLUTATHIONE_PEROXID_3"/>
    <property type="match status" value="1"/>
</dbReference>
<keyword evidence="8" id="KW-1185">Reference proteome</keyword>
<dbReference type="InterPro" id="IPR036249">
    <property type="entry name" value="Thioredoxin-like_sf"/>
</dbReference>
<dbReference type="CDD" id="cd00340">
    <property type="entry name" value="GSH_Peroxidase"/>
    <property type="match status" value="1"/>
</dbReference>
<sequence>MLSGLFPSKPTCLAFKVLFLTSLASSSAFALPRTLYDFSLKDGTGKTQSLSVYKDKPVVLIVNVASRCGYTDSNYRQLQVLQEKYGDDGLQVLAMPSNEFGGQEPGSDADILKFTKEKYAVTFPVFSKLLVNGPQASDLYKWLKAETPKDSSSSSADIRWNFTKFLLVNGLPVKRFAHNQAPNDFEGEILQALRDAASKEL</sequence>
<feature type="chain" id="PRO_5020024856" description="Glutathione peroxidase" evidence="6">
    <location>
        <begin position="31"/>
        <end position="201"/>
    </location>
</feature>
<proteinExistence type="inferred from homology"/>
<comment type="caution">
    <text evidence="7">The sequence shown here is derived from an EMBL/GenBank/DDBJ whole genome shotgun (WGS) entry which is preliminary data.</text>
</comment>